<evidence type="ECO:0000259" key="2">
    <source>
        <dbReference type="Pfam" id="PF22942"/>
    </source>
</evidence>
<accession>A0A194VKM9</accession>
<evidence type="ECO:0000259" key="3">
    <source>
        <dbReference type="Pfam" id="PF23232"/>
    </source>
</evidence>
<dbReference type="InterPro" id="IPR054289">
    <property type="entry name" value="DUF7025"/>
</dbReference>
<dbReference type="Pfam" id="PF22942">
    <property type="entry name" value="DUF7025"/>
    <property type="match status" value="1"/>
</dbReference>
<reference evidence="4" key="1">
    <citation type="submission" date="2014-12" db="EMBL/GenBank/DDBJ databases">
        <title>Genome Sequence of Valsa Canker Pathogens Uncovers a Specific Adaption of Colonization on Woody Bark.</title>
        <authorList>
            <person name="Yin Z."/>
            <person name="Liu H."/>
            <person name="Gao X."/>
            <person name="Li Z."/>
            <person name="Song N."/>
            <person name="Ke X."/>
            <person name="Dai Q."/>
            <person name="Wu Y."/>
            <person name="Sun Y."/>
            <person name="Xu J.-R."/>
            <person name="Kang Z.K."/>
            <person name="Wang L."/>
            <person name="Huang L."/>
        </authorList>
    </citation>
    <scope>NUCLEOTIDE SEQUENCE [LARGE SCALE GENOMIC DNA]</scope>
    <source>
        <strain evidence="4">03-8</strain>
    </source>
</reference>
<dbReference type="Pfam" id="PF23232">
    <property type="entry name" value="AAA_lid_13"/>
    <property type="match status" value="1"/>
</dbReference>
<dbReference type="InterPro" id="IPR027417">
    <property type="entry name" value="P-loop_NTPase"/>
</dbReference>
<evidence type="ECO:0000313" key="4">
    <source>
        <dbReference type="EMBL" id="KUI64420.1"/>
    </source>
</evidence>
<evidence type="ECO:0000313" key="5">
    <source>
        <dbReference type="Proteomes" id="UP000078559"/>
    </source>
</evidence>
<dbReference type="InterPro" id="IPR056599">
    <property type="entry name" value="AAA_lid_fung"/>
</dbReference>
<dbReference type="Proteomes" id="UP000078559">
    <property type="component" value="Unassembled WGS sequence"/>
</dbReference>
<dbReference type="PANTHER" id="PTHR46411:SF2">
    <property type="entry name" value="AAA+ ATPASE DOMAIN-CONTAINING PROTEIN"/>
    <property type="match status" value="1"/>
</dbReference>
<evidence type="ECO:0000256" key="1">
    <source>
        <dbReference type="SAM" id="MobiDB-lite"/>
    </source>
</evidence>
<keyword evidence="5" id="KW-1185">Reference proteome</keyword>
<dbReference type="OrthoDB" id="10042665at2759"/>
<dbReference type="Gene3D" id="3.40.50.300">
    <property type="entry name" value="P-loop containing nucleotide triphosphate hydrolases"/>
    <property type="match status" value="2"/>
</dbReference>
<feature type="compositionally biased region" description="Polar residues" evidence="1">
    <location>
        <begin position="96"/>
        <end position="107"/>
    </location>
</feature>
<dbReference type="EMBL" id="KN796138">
    <property type="protein sequence ID" value="KUI64420.1"/>
    <property type="molecule type" value="Genomic_DNA"/>
</dbReference>
<feature type="region of interest" description="Disordered" evidence="1">
    <location>
        <begin position="203"/>
        <end position="232"/>
    </location>
</feature>
<sequence length="1200" mass="134135">MEPGTTNQDNEVCDMFNSVPDQETSFLQGSCKNNNLNGTTNLGSSPDSAGEGQSSADQIDNKFCLTSEIEALKMRIFELENQAKRGSAFFRGDPAPTSNSGPETTRTTLMGYRNGRENMAATYHGPLNYTQQEVTEPKFEHMHQNPYDPSHKCIKVPGGASDQDGYDHAIDYGAARDRLRKNFEGDMDRLFLAEEMEVRRRKANTSKHMFSQKEKTTIKVKGESKDSKHRASAKVQLNRQHWFTFKQLSHLDESDSCLIDILLGEPVISEDLGRGPYGYQSSHVREVHNLQHPKTHAAPAPGEGPLPERIRIHSISLIRILVMVGARVLLSSESGSFVLIRPFKLLFYCEQGLRNWCSGLEKQFSVGHDLSKAGRVSEMSSEALLPAAIPEGVNDKVEDGSQLGSSKSPADAMNMAKAKYEESREEKVDPEHITRSAMALDHLKCLLNFMDSDILPRQNYLKSSKCRKVFFSDLWYLFRPGMEVIGREGKQAYRVTSVRSPRHRVVPAWQTWLWGSGDKKKKAAFSVTCVYIDFDGHSLGPVSKTFHIKKFDGEMEATSLPVYPLRLHPMTKNDFSEAEWLNIESFTPETRYRQKLINRGTRFLEVISTRPMYYAGPTLGISDEVESQVVIDFETAFAMGDENQQAWKPNLEILLGGPISDPNENDDDDNVNDPTCHAGCCVDEHVHDDSYIDDEQGKDYVNSLLPKTSGPNEQPSIAIVPQPLAELKAGHERNHYAISDDERVIMSYQQLDMAYLTDLYPPKLPIKGFPEDNSSLKDKKDQNSGTAFDHLVLEEGQKPMIQALVAQHFRDKESQTGQAEPVDIVKGKGKGLILLLHGAPGVGKTSTADEADVFLAQRNKEDFQRNGLVAVFLRVLEYYAGVLFLTTNRVGDFDEAFTSRIHVSLYYPELDKDKTLQIFRINIDMINERFAKKKRKLLMDDIKKCVSDYYDEHEETRWNGRQIRNACLTALALAEFEAQGSSHEAVLNPNAPVHLKISHFKLVQDAYLHFADYMNSIYGTSSSTRAKEGKVRAIWVDENDRVVATQGLGGGFKSRKKAFQAASQSQPQPQAQALQLQQQLQQAYQQHVFVQPQQGFPQQVFSTVSPGIPNLGGPQYYQQPNYSSPQYIYAQAPEQMQMRVPQSTGGNLTQPQTSPSGFDQNIQGSFAAGSPKGAGQGSPSNLPSTGAGAYLPGQPQWPGP</sequence>
<organism evidence="4 5">
    <name type="scientific">Cytospora mali</name>
    <name type="common">Apple Valsa canker fungus</name>
    <name type="synonym">Valsa mali</name>
    <dbReference type="NCBI Taxonomy" id="578113"/>
    <lineage>
        <taxon>Eukaryota</taxon>
        <taxon>Fungi</taxon>
        <taxon>Dikarya</taxon>
        <taxon>Ascomycota</taxon>
        <taxon>Pezizomycotina</taxon>
        <taxon>Sordariomycetes</taxon>
        <taxon>Sordariomycetidae</taxon>
        <taxon>Diaporthales</taxon>
        <taxon>Cytosporaceae</taxon>
        <taxon>Cytospora</taxon>
    </lineage>
</organism>
<gene>
    <name evidence="4" type="ORF">VM1G_11209</name>
</gene>
<dbReference type="SUPFAM" id="SSF52540">
    <property type="entry name" value="P-loop containing nucleoside triphosphate hydrolases"/>
    <property type="match status" value="1"/>
</dbReference>
<feature type="region of interest" description="Disordered" evidence="1">
    <location>
        <begin position="88"/>
        <end position="107"/>
    </location>
</feature>
<protein>
    <recommendedName>
        <fullName evidence="6">ATPase AAA-type core domain-containing protein</fullName>
    </recommendedName>
</protein>
<name>A0A194VKM9_CYTMA</name>
<feature type="region of interest" description="Disordered" evidence="1">
    <location>
        <begin position="37"/>
        <end position="56"/>
    </location>
</feature>
<feature type="compositionally biased region" description="Basic and acidic residues" evidence="1">
    <location>
        <begin position="211"/>
        <end position="226"/>
    </location>
</feature>
<dbReference type="AlphaFoldDB" id="A0A194VKM9"/>
<feature type="domain" description="AAA+ ATPase lid" evidence="3">
    <location>
        <begin position="910"/>
        <end position="1019"/>
    </location>
</feature>
<evidence type="ECO:0008006" key="6">
    <source>
        <dbReference type="Google" id="ProtNLM"/>
    </source>
</evidence>
<proteinExistence type="predicted"/>
<feature type="compositionally biased region" description="Polar residues" evidence="1">
    <location>
        <begin position="1140"/>
        <end position="1164"/>
    </location>
</feature>
<feature type="domain" description="DUF7025" evidence="2">
    <location>
        <begin position="462"/>
        <end position="569"/>
    </location>
</feature>
<feature type="region of interest" description="Disordered" evidence="1">
    <location>
        <begin position="1138"/>
        <end position="1200"/>
    </location>
</feature>
<dbReference type="PANTHER" id="PTHR46411">
    <property type="entry name" value="FAMILY ATPASE, PUTATIVE-RELATED"/>
    <property type="match status" value="1"/>
</dbReference>